<dbReference type="EMBL" id="LC322306">
    <property type="protein sequence ID" value="BBJ26607.1"/>
    <property type="molecule type" value="mRNA"/>
</dbReference>
<organism evidence="11">
    <name type="scientific">Xylophaga rikuzenica</name>
    <dbReference type="NCBI Taxonomy" id="2028187"/>
    <lineage>
        <taxon>Eukaryota</taxon>
        <taxon>Metazoa</taxon>
        <taxon>Spiralia</taxon>
        <taxon>Lophotrochozoa</taxon>
        <taxon>Mollusca</taxon>
        <taxon>Bivalvia</taxon>
        <taxon>Autobranchia</taxon>
        <taxon>Heteroconchia</taxon>
        <taxon>Euheterodonta</taxon>
        <taxon>Imparidentia</taxon>
        <taxon>Neoheterodontei</taxon>
        <taxon>Myida</taxon>
        <taxon>Pholadoidea</taxon>
        <taxon>Xylophagaidae</taxon>
        <taxon>Xylophaga</taxon>
    </lineage>
</organism>
<keyword evidence="8" id="KW-0624">Polysaccharide degradation</keyword>
<evidence type="ECO:0000256" key="1">
    <source>
        <dbReference type="ARBA" id="ARBA00000966"/>
    </source>
</evidence>
<feature type="signal peptide" evidence="9">
    <location>
        <begin position="1"/>
        <end position="22"/>
    </location>
</feature>
<protein>
    <recommendedName>
        <fullName evidence="3">cellulase</fullName>
        <ecNumber evidence="3">3.2.1.4</ecNumber>
    </recommendedName>
</protein>
<dbReference type="InterPro" id="IPR001701">
    <property type="entry name" value="Glyco_hydro_9"/>
</dbReference>
<proteinExistence type="evidence at transcript level"/>
<reference evidence="11" key="1">
    <citation type="submission" date="2017-09" db="EMBL/GenBank/DDBJ databases">
        <title>RNASeq of Xylophaga rikuzenica Taki &amp; Habe, 1945.</title>
        <authorList>
            <person name="Nishi S."/>
            <person name="Haga T."/>
            <person name="Takaki Y."/>
            <person name="Hatada Y."/>
        </authorList>
    </citation>
    <scope>NUCLEOTIDE SEQUENCE</scope>
    <source>
        <tissue evidence="11">Whole-body</tissue>
    </source>
</reference>
<evidence type="ECO:0000256" key="2">
    <source>
        <dbReference type="ARBA" id="ARBA00007072"/>
    </source>
</evidence>
<evidence type="ECO:0000256" key="6">
    <source>
        <dbReference type="ARBA" id="ARBA00023277"/>
    </source>
</evidence>
<evidence type="ECO:0000259" key="10">
    <source>
        <dbReference type="Pfam" id="PF00759"/>
    </source>
</evidence>
<keyword evidence="4" id="KW-0378">Hydrolase</keyword>
<keyword evidence="9" id="KW-0732">Signal</keyword>
<keyword evidence="7" id="KW-0326">Glycosidase</keyword>
<keyword evidence="6" id="KW-0119">Carbohydrate metabolism</keyword>
<feature type="domain" description="Glycoside hydrolase family 9" evidence="10">
    <location>
        <begin position="50"/>
        <end position="469"/>
    </location>
</feature>
<dbReference type="GO" id="GO:0030245">
    <property type="term" value="P:cellulose catabolic process"/>
    <property type="evidence" value="ECO:0007669"/>
    <property type="project" value="UniProtKB-KW"/>
</dbReference>
<dbReference type="InterPro" id="IPR012341">
    <property type="entry name" value="6hp_glycosidase-like_sf"/>
</dbReference>
<dbReference type="SUPFAM" id="SSF48208">
    <property type="entry name" value="Six-hairpin glycosidases"/>
    <property type="match status" value="1"/>
</dbReference>
<sequence length="502" mass="55483">MNMCCLTVCLLGLLWSVSTVSGAGTTSSPPPGAITPGPATYDSSTMKYDYGKALGLSILFYDAQRAGKLPANNPIAWRSDSVLYDYDDDGWDLTGGWFDAGDHTKFSLPMSFATWVLNWGFLKFEDGYSSTGQKTMMCDMIRWPLEYFLKCWRPDLQVLYAEIGDTESDQNRWASPENLNMERPAHRLNASCPGSDVAGDMASAMASGYLVFKNICPNAKAFADKLLVAAKGIYKFGIDNRGLYSDCIPDGPTHYKSTHDHDELAAAGAWLYKATGETDYLDDAKGFASPRIPWAFSWNQKGPGVNLLLYEATEEDIYLQATKDFMDFVMPGGNVSYTPCGLVFRNQWGSNRFAANMALIALMAAEHDIMPEEYKTWALSQINYMLGDNNYNLSYEIGFGDNYPTHYHHRASSCIAEFLDCDYDTPDDNPNILYGGLVGGPLLNDTYADVRSDNVQNEVSVDYNSGFQSSLAALVHFANHNALPASPPRKCTARSMDSVLGR</sequence>
<dbReference type="Pfam" id="PF00759">
    <property type="entry name" value="Glyco_hydro_9"/>
    <property type="match status" value="1"/>
</dbReference>
<evidence type="ECO:0000256" key="4">
    <source>
        <dbReference type="ARBA" id="ARBA00022801"/>
    </source>
</evidence>
<dbReference type="GO" id="GO:0008810">
    <property type="term" value="F:cellulase activity"/>
    <property type="evidence" value="ECO:0007669"/>
    <property type="project" value="UniProtKB-EC"/>
</dbReference>
<evidence type="ECO:0000256" key="9">
    <source>
        <dbReference type="SAM" id="SignalP"/>
    </source>
</evidence>
<dbReference type="AlphaFoldDB" id="A0A455XCK1"/>
<comment type="catalytic activity">
    <reaction evidence="1">
        <text>Endohydrolysis of (1-&gt;4)-beta-D-glucosidic linkages in cellulose, lichenin and cereal beta-D-glucans.</text>
        <dbReference type="EC" id="3.2.1.4"/>
    </reaction>
</comment>
<dbReference type="Gene3D" id="1.50.10.10">
    <property type="match status" value="1"/>
</dbReference>
<comment type="similarity">
    <text evidence="2">Belongs to the glycosyl hydrolase 9 (cellulase E) family.</text>
</comment>
<dbReference type="PANTHER" id="PTHR22298">
    <property type="entry name" value="ENDO-1,4-BETA-GLUCANASE"/>
    <property type="match status" value="1"/>
</dbReference>
<dbReference type="EC" id="3.2.1.4" evidence="3"/>
<evidence type="ECO:0000256" key="7">
    <source>
        <dbReference type="ARBA" id="ARBA00023295"/>
    </source>
</evidence>
<evidence type="ECO:0000313" key="11">
    <source>
        <dbReference type="EMBL" id="BBJ26607.1"/>
    </source>
</evidence>
<keyword evidence="5" id="KW-0136">Cellulose degradation</keyword>
<feature type="chain" id="PRO_5019726572" description="cellulase" evidence="9">
    <location>
        <begin position="23"/>
        <end position="502"/>
    </location>
</feature>
<dbReference type="InterPro" id="IPR008928">
    <property type="entry name" value="6-hairpin_glycosidase_sf"/>
</dbReference>
<evidence type="ECO:0000256" key="3">
    <source>
        <dbReference type="ARBA" id="ARBA00012601"/>
    </source>
</evidence>
<accession>A0A455XCK1</accession>
<evidence type="ECO:0000256" key="8">
    <source>
        <dbReference type="ARBA" id="ARBA00023326"/>
    </source>
</evidence>
<name>A0A455XCK1_9BIVA</name>
<evidence type="ECO:0000256" key="5">
    <source>
        <dbReference type="ARBA" id="ARBA00023001"/>
    </source>
</evidence>